<sequence length="308" mass="32342">MPSRPESPPVRMHADELDVGEALVERLVAGRFPHWAGLEVRRVTSAGTDNAMFRLGPGLVVRLPRLPGGARQIGTEHHWLPRLAPHLPLTVPAPLALGEPGAGYGLPWGVYAWLDGTDAFDAPPGDLTAAARELGRFVAALRSVDAAGGPPSYRGGPVRAGDADVRTAIRDLGAAGALNARAATGVWEDVLRVPDWGGAPVWLHGDLLPGNLLTSGGRLTAVIDFGCFGTGDPAADLLPAWAVFDAGSREVFRAAAGADDATWERGRGWALRFGLTAEHYYGEICGNGTNPVLAAVARRTVAEVLADR</sequence>
<dbReference type="InterPro" id="IPR002575">
    <property type="entry name" value="Aminoglycoside_PTrfase"/>
</dbReference>
<dbReference type="Gene3D" id="3.30.200.20">
    <property type="entry name" value="Phosphorylase Kinase, domain 1"/>
    <property type="match status" value="1"/>
</dbReference>
<dbReference type="SUPFAM" id="SSF56112">
    <property type="entry name" value="Protein kinase-like (PK-like)"/>
    <property type="match status" value="1"/>
</dbReference>
<dbReference type="PANTHER" id="PTHR21310">
    <property type="entry name" value="AMINOGLYCOSIDE PHOSPHOTRANSFERASE-RELATED-RELATED"/>
    <property type="match status" value="1"/>
</dbReference>
<dbReference type="RefSeq" id="WP_406257490.1">
    <property type="nucleotide sequence ID" value="NZ_CP108125.1"/>
</dbReference>
<proteinExistence type="predicted"/>
<organism evidence="2 3">
    <name type="scientific">Streptomyces nigra</name>
    <dbReference type="NCBI Taxonomy" id="1827580"/>
    <lineage>
        <taxon>Bacteria</taxon>
        <taxon>Bacillati</taxon>
        <taxon>Actinomycetota</taxon>
        <taxon>Actinomycetes</taxon>
        <taxon>Kitasatosporales</taxon>
        <taxon>Streptomycetaceae</taxon>
        <taxon>Streptomyces</taxon>
    </lineage>
</organism>
<dbReference type="EMBL" id="CP108125">
    <property type="protein sequence ID" value="WTO82886.1"/>
    <property type="molecule type" value="Genomic_DNA"/>
</dbReference>
<evidence type="ECO:0000313" key="2">
    <source>
        <dbReference type="EMBL" id="WTO82886.1"/>
    </source>
</evidence>
<dbReference type="PANTHER" id="PTHR21310:SF42">
    <property type="entry name" value="BIFUNCTIONAL AAC_APH"/>
    <property type="match status" value="1"/>
</dbReference>
<name>A0ABZ1IRC9_9ACTN</name>
<dbReference type="Pfam" id="PF01636">
    <property type="entry name" value="APH"/>
    <property type="match status" value="1"/>
</dbReference>
<dbReference type="InterPro" id="IPR011009">
    <property type="entry name" value="Kinase-like_dom_sf"/>
</dbReference>
<dbReference type="InterPro" id="IPR051678">
    <property type="entry name" value="AGP_Transferase"/>
</dbReference>
<dbReference type="CDD" id="cd05155">
    <property type="entry name" value="APH_ChoK_like_1"/>
    <property type="match status" value="1"/>
</dbReference>
<feature type="domain" description="Aminoglycoside phosphotransferase" evidence="1">
    <location>
        <begin position="45"/>
        <end position="269"/>
    </location>
</feature>
<dbReference type="Proteomes" id="UP001622690">
    <property type="component" value="Chromosome"/>
</dbReference>
<keyword evidence="3" id="KW-1185">Reference proteome</keyword>
<protein>
    <submittedName>
        <fullName evidence="2">Aminoglycoside phosphotransferase family protein</fullName>
    </submittedName>
</protein>
<gene>
    <name evidence="2" type="ORF">OHU27_10800</name>
</gene>
<dbReference type="Gene3D" id="3.90.1200.10">
    <property type="match status" value="1"/>
</dbReference>
<evidence type="ECO:0000313" key="3">
    <source>
        <dbReference type="Proteomes" id="UP001622690"/>
    </source>
</evidence>
<evidence type="ECO:0000259" key="1">
    <source>
        <dbReference type="Pfam" id="PF01636"/>
    </source>
</evidence>
<reference evidence="2 3" key="1">
    <citation type="submission" date="2022-10" db="EMBL/GenBank/DDBJ databases">
        <title>The complete genomes of actinobacterial strains from the NBC collection.</title>
        <authorList>
            <person name="Joergensen T.S."/>
            <person name="Alvarez Arevalo M."/>
            <person name="Sterndorff E.B."/>
            <person name="Faurdal D."/>
            <person name="Vuksanovic O."/>
            <person name="Mourched A.-S."/>
            <person name="Charusanti P."/>
            <person name="Shaw S."/>
            <person name="Blin K."/>
            <person name="Weber T."/>
        </authorList>
    </citation>
    <scope>NUCLEOTIDE SEQUENCE [LARGE SCALE GENOMIC DNA]</scope>
    <source>
        <strain evidence="2 3">NBC_00206</strain>
    </source>
</reference>
<accession>A0ABZ1IRC9</accession>